<dbReference type="Pfam" id="PF05679">
    <property type="entry name" value="CHGN"/>
    <property type="match status" value="1"/>
</dbReference>
<name>A0ABM0MTH8_SACKO</name>
<comment type="subcellular location">
    <subcellularLocation>
        <location evidence="1">Golgi apparatus</location>
        <location evidence="1">Golgi stack membrane</location>
        <topology evidence="1">Single-pass type II membrane protein</topology>
    </subcellularLocation>
</comment>
<proteinExistence type="inferred from homology"/>
<dbReference type="Proteomes" id="UP000694865">
    <property type="component" value="Unplaced"/>
</dbReference>
<gene>
    <name evidence="3" type="primary">LOC100378038</name>
</gene>
<dbReference type="GeneID" id="100378038"/>
<sequence>MYHIHRYYISEQVNRSVQEISELSDSLNAMHVLVNNLKDDTGTDHDWVSFSSHYIYRPPNTDKHSGQVTIHIQKIVKKALHYLQNEQGINLTLSHFIGGYYSVHFKHIEYLIDFKFTNHQPDALSSSLVKCVHLIETLKYPQNERIISDVNRNLHVNFVIVGEHNSLTQFLESFETMELKWQTSIVNILFVDASPQATSLEATSSEKNLNLIIAKFKNKHTNLNFQSLEQNVNQLNGYLAGFQYLNVANRDTLFLFGHTNIHHIVWSHCLTNTIKGKQIYLPVPWYDKQEVHLVDEQHMQSMFTFCAYGSDVSKANIFTDKYSQQLNAHQVIEQFTKQQIFVFQAYEPVFFSTPIR</sequence>
<comment type="similarity">
    <text evidence="1">Belongs to the chondroitin N-acetylgalactosaminyltransferase family.</text>
</comment>
<dbReference type="EC" id="2.4.1.-" evidence="1"/>
<accession>A0ABM0MTH8</accession>
<keyword evidence="1" id="KW-0808">Transferase</keyword>
<keyword evidence="1" id="KW-0735">Signal-anchor</keyword>
<evidence type="ECO:0000313" key="2">
    <source>
        <dbReference type="Proteomes" id="UP000694865"/>
    </source>
</evidence>
<dbReference type="RefSeq" id="XP_006823319.1">
    <property type="nucleotide sequence ID" value="XM_006823256.1"/>
</dbReference>
<protein>
    <recommendedName>
        <fullName evidence="1">Hexosyltransferase</fullName>
        <ecNumber evidence="1">2.4.1.-</ecNumber>
    </recommendedName>
</protein>
<keyword evidence="1" id="KW-0812">Transmembrane</keyword>
<evidence type="ECO:0000313" key="3">
    <source>
        <dbReference type="RefSeq" id="XP_006823319.1"/>
    </source>
</evidence>
<keyword evidence="1" id="KW-0333">Golgi apparatus</keyword>
<organism evidence="2 3">
    <name type="scientific">Saccoglossus kowalevskii</name>
    <name type="common">Acorn worm</name>
    <dbReference type="NCBI Taxonomy" id="10224"/>
    <lineage>
        <taxon>Eukaryota</taxon>
        <taxon>Metazoa</taxon>
        <taxon>Hemichordata</taxon>
        <taxon>Enteropneusta</taxon>
        <taxon>Harrimaniidae</taxon>
        <taxon>Saccoglossus</taxon>
    </lineage>
</organism>
<dbReference type="InterPro" id="IPR008428">
    <property type="entry name" value="Chond_GalNAc"/>
</dbReference>
<reference evidence="3" key="1">
    <citation type="submission" date="2025-08" db="UniProtKB">
        <authorList>
            <consortium name="RefSeq"/>
        </authorList>
    </citation>
    <scope>IDENTIFICATION</scope>
    <source>
        <tissue evidence="3">Testes</tissue>
    </source>
</reference>
<keyword evidence="2" id="KW-1185">Reference proteome</keyword>
<evidence type="ECO:0000256" key="1">
    <source>
        <dbReference type="RuleBase" id="RU364016"/>
    </source>
</evidence>